<dbReference type="GO" id="GO:0003700">
    <property type="term" value="F:DNA-binding transcription factor activity"/>
    <property type="evidence" value="ECO:0007669"/>
    <property type="project" value="TreeGrafter"/>
</dbReference>
<evidence type="ECO:0000256" key="3">
    <source>
        <dbReference type="ARBA" id="ARBA00023163"/>
    </source>
</evidence>
<dbReference type="InterPro" id="IPR036388">
    <property type="entry name" value="WH-like_DNA-bd_sf"/>
</dbReference>
<organism evidence="7 8">
    <name type="scientific">Acuticoccus sediminis</name>
    <dbReference type="NCBI Taxonomy" id="2184697"/>
    <lineage>
        <taxon>Bacteria</taxon>
        <taxon>Pseudomonadati</taxon>
        <taxon>Pseudomonadota</taxon>
        <taxon>Alphaproteobacteria</taxon>
        <taxon>Hyphomicrobiales</taxon>
        <taxon>Amorphaceae</taxon>
        <taxon>Acuticoccus</taxon>
    </lineage>
</organism>
<dbReference type="InterPro" id="IPR014710">
    <property type="entry name" value="RmlC-like_jellyroll"/>
</dbReference>
<dbReference type="InterPro" id="IPR000595">
    <property type="entry name" value="cNMP-bd_dom"/>
</dbReference>
<feature type="region of interest" description="Disordered" evidence="4">
    <location>
        <begin position="132"/>
        <end position="156"/>
    </location>
</feature>
<feature type="compositionally biased region" description="Basic residues" evidence="4">
    <location>
        <begin position="1"/>
        <end position="24"/>
    </location>
</feature>
<name>A0A8B2NY26_9HYPH</name>
<dbReference type="SMART" id="SM00100">
    <property type="entry name" value="cNMP"/>
    <property type="match status" value="1"/>
</dbReference>
<dbReference type="SUPFAM" id="SSF51206">
    <property type="entry name" value="cAMP-binding domain-like"/>
    <property type="match status" value="1"/>
</dbReference>
<dbReference type="EMBL" id="QHHQ01000003">
    <property type="protein sequence ID" value="RAI00688.1"/>
    <property type="molecule type" value="Genomic_DNA"/>
</dbReference>
<accession>A0A8B2NY26</accession>
<dbReference type="AlphaFoldDB" id="A0A8B2NY26"/>
<dbReference type="PANTHER" id="PTHR24567:SF68">
    <property type="entry name" value="DNA-BINDING TRANSCRIPTIONAL DUAL REGULATOR CRP"/>
    <property type="match status" value="1"/>
</dbReference>
<evidence type="ECO:0000313" key="8">
    <source>
        <dbReference type="Proteomes" id="UP000249590"/>
    </source>
</evidence>
<keyword evidence="3" id="KW-0804">Transcription</keyword>
<dbReference type="InterPro" id="IPR050397">
    <property type="entry name" value="Env_Response_Regulators"/>
</dbReference>
<dbReference type="SMART" id="SM00419">
    <property type="entry name" value="HTH_CRP"/>
    <property type="match status" value="1"/>
</dbReference>
<dbReference type="InterPro" id="IPR012318">
    <property type="entry name" value="HTH_CRP"/>
</dbReference>
<dbReference type="Pfam" id="PF00027">
    <property type="entry name" value="cNMP_binding"/>
    <property type="match status" value="1"/>
</dbReference>
<dbReference type="InterPro" id="IPR018490">
    <property type="entry name" value="cNMP-bd_dom_sf"/>
</dbReference>
<comment type="caution">
    <text evidence="7">The sequence shown here is derived from an EMBL/GenBank/DDBJ whole genome shotgun (WGS) entry which is preliminary data.</text>
</comment>
<dbReference type="PROSITE" id="PS50042">
    <property type="entry name" value="CNMP_BINDING_3"/>
    <property type="match status" value="1"/>
</dbReference>
<feature type="domain" description="HTH crp-type" evidence="6">
    <location>
        <begin position="338"/>
        <end position="411"/>
    </location>
</feature>
<feature type="region of interest" description="Disordered" evidence="4">
    <location>
        <begin position="1"/>
        <end position="109"/>
    </location>
</feature>
<evidence type="ECO:0000256" key="4">
    <source>
        <dbReference type="SAM" id="MobiDB-lite"/>
    </source>
</evidence>
<proteinExistence type="predicted"/>
<dbReference type="Proteomes" id="UP000249590">
    <property type="component" value="Unassembled WGS sequence"/>
</dbReference>
<protein>
    <recommendedName>
        <fullName evidence="9">Crp/Fnr family transcriptional regulator</fullName>
    </recommendedName>
</protein>
<dbReference type="Gene3D" id="1.10.10.10">
    <property type="entry name" value="Winged helix-like DNA-binding domain superfamily/Winged helix DNA-binding domain"/>
    <property type="match status" value="1"/>
</dbReference>
<dbReference type="GO" id="GO:0003677">
    <property type="term" value="F:DNA binding"/>
    <property type="evidence" value="ECO:0007669"/>
    <property type="project" value="UniProtKB-KW"/>
</dbReference>
<evidence type="ECO:0000313" key="7">
    <source>
        <dbReference type="EMBL" id="RAI00688.1"/>
    </source>
</evidence>
<dbReference type="CDD" id="cd00038">
    <property type="entry name" value="CAP_ED"/>
    <property type="match status" value="1"/>
</dbReference>
<keyword evidence="1" id="KW-0805">Transcription regulation</keyword>
<dbReference type="GO" id="GO:0005829">
    <property type="term" value="C:cytosol"/>
    <property type="evidence" value="ECO:0007669"/>
    <property type="project" value="TreeGrafter"/>
</dbReference>
<sequence length="419" mass="45347">MRRWRRSALRRPRPRVSRSPRRRGAGPAHAPRGRTRGTRRAATAPPRRRWRPRRGGGSGGRRPARARTRTAPRSARYQAHRTAGRSQACAGPRLSGEAARGGAGRDGPGRPARFCKGLLDVMTAGRRPCRRQGAPPCLGDTGSASKPTAPQFQRPMTPPGVVPISMDMANMTILAYLGDAFAEKFHMATVVRSSPVRAFLVANTFIGAMEEVAIDRVVMHGRAIRYAKGERLFQRDDPGDALHVVISGTVKVHNTTGEGREVVLNFLRGGDLVGEIAVLDGGPRTASASMIEAGEIFRIDRRDLMPALRESPDALVEVVGILCEKLRATSDIVETNMRKLDARFAGGLLRLCQAYGRRTANGVVIDLAANQTDLGAYLGLSRENASRQIAKLSRSGILRAEGATLVVIDEPAVARLADE</sequence>
<evidence type="ECO:0000256" key="1">
    <source>
        <dbReference type="ARBA" id="ARBA00023015"/>
    </source>
</evidence>
<dbReference type="InterPro" id="IPR036390">
    <property type="entry name" value="WH_DNA-bd_sf"/>
</dbReference>
<keyword evidence="2" id="KW-0238">DNA-binding</keyword>
<feature type="domain" description="Cyclic nucleotide-binding" evidence="5">
    <location>
        <begin position="205"/>
        <end position="313"/>
    </location>
</feature>
<evidence type="ECO:0000256" key="2">
    <source>
        <dbReference type="ARBA" id="ARBA00023125"/>
    </source>
</evidence>
<dbReference type="PROSITE" id="PS51063">
    <property type="entry name" value="HTH_CRP_2"/>
    <property type="match status" value="1"/>
</dbReference>
<dbReference type="Gene3D" id="2.60.120.10">
    <property type="entry name" value="Jelly Rolls"/>
    <property type="match status" value="1"/>
</dbReference>
<evidence type="ECO:0008006" key="9">
    <source>
        <dbReference type="Google" id="ProtNLM"/>
    </source>
</evidence>
<gene>
    <name evidence="7" type="ORF">DLJ53_15665</name>
</gene>
<evidence type="ECO:0000259" key="6">
    <source>
        <dbReference type="PROSITE" id="PS51063"/>
    </source>
</evidence>
<dbReference type="SUPFAM" id="SSF46785">
    <property type="entry name" value="Winged helix' DNA-binding domain"/>
    <property type="match status" value="1"/>
</dbReference>
<dbReference type="Pfam" id="PF13545">
    <property type="entry name" value="HTH_Crp_2"/>
    <property type="match status" value="1"/>
</dbReference>
<reference evidence="7 8" key="1">
    <citation type="submission" date="2018-05" db="EMBL/GenBank/DDBJ databases">
        <title>Acuticoccus sediminis sp. nov., isolated from deep-sea sediment of Indian Ocean.</title>
        <authorList>
            <person name="Liu X."/>
            <person name="Lai Q."/>
            <person name="Du Y."/>
            <person name="Sun F."/>
            <person name="Zhang X."/>
            <person name="Wang S."/>
            <person name="Shao Z."/>
        </authorList>
    </citation>
    <scope>NUCLEOTIDE SEQUENCE [LARGE SCALE GENOMIC DNA]</scope>
    <source>
        <strain evidence="7 8">PTG4-2</strain>
    </source>
</reference>
<feature type="compositionally biased region" description="Polar residues" evidence="4">
    <location>
        <begin position="142"/>
        <end position="151"/>
    </location>
</feature>
<dbReference type="PANTHER" id="PTHR24567">
    <property type="entry name" value="CRP FAMILY TRANSCRIPTIONAL REGULATORY PROTEIN"/>
    <property type="match status" value="1"/>
</dbReference>
<evidence type="ECO:0000259" key="5">
    <source>
        <dbReference type="PROSITE" id="PS50042"/>
    </source>
</evidence>
<keyword evidence="8" id="KW-1185">Reference proteome</keyword>